<dbReference type="GeneID" id="69032154"/>
<reference evidence="4" key="1">
    <citation type="journal article" date="2015" name="PLoS Genet.">
        <title>The dynamic genome and transcriptome of the human fungal pathogen Blastomyces and close relative Emmonsia.</title>
        <authorList>
            <person name="Munoz J.F."/>
            <person name="Gauthier G.M."/>
            <person name="Desjardins C.A."/>
            <person name="Gallo J.E."/>
            <person name="Holder J."/>
            <person name="Sullivan T.D."/>
            <person name="Marty A.J."/>
            <person name="Carmen J.C."/>
            <person name="Chen Z."/>
            <person name="Ding L."/>
            <person name="Gujja S."/>
            <person name="Magrini V."/>
            <person name="Misas E."/>
            <person name="Mitreva M."/>
            <person name="Priest M."/>
            <person name="Saif S."/>
            <person name="Whiston E.A."/>
            <person name="Young S."/>
            <person name="Zeng Q."/>
            <person name="Goldman W.E."/>
            <person name="Mardis E.R."/>
            <person name="Taylor J.W."/>
            <person name="McEwen J.G."/>
            <person name="Clay O.K."/>
            <person name="Klein B.S."/>
            <person name="Cuomo C.A."/>
        </authorList>
    </citation>
    <scope>NUCLEOTIDE SEQUENCE [LARGE SCALE GENOMIC DNA]</scope>
    <source>
        <strain evidence="4">ER-3 / ATCC MYA-2586</strain>
    </source>
</reference>
<feature type="compositionally biased region" description="Basic and acidic residues" evidence="1">
    <location>
        <begin position="63"/>
        <end position="76"/>
    </location>
</feature>
<evidence type="ECO:0000259" key="2">
    <source>
        <dbReference type="Pfam" id="PF26335"/>
    </source>
</evidence>
<accession>A0ABX2VXI4</accession>
<dbReference type="Pfam" id="PF26335">
    <property type="entry name" value="ARB_00930_C"/>
    <property type="match status" value="1"/>
</dbReference>
<dbReference type="RefSeq" id="XP_045281587.1">
    <property type="nucleotide sequence ID" value="XM_045426406.1"/>
</dbReference>
<feature type="domain" description="Beta-lactamase-like ARB-00930-like C-terminal" evidence="2">
    <location>
        <begin position="90"/>
        <end position="154"/>
    </location>
</feature>
<protein>
    <recommendedName>
        <fullName evidence="2">Beta-lactamase-like ARB-00930-like C-terminal domain-containing protein</fullName>
    </recommendedName>
</protein>
<keyword evidence="4" id="KW-1185">Reference proteome</keyword>
<proteinExistence type="predicted"/>
<sequence>MYRTFVAWVFKEDLMVFARSRGSSRKENSHLSPHLSLRRMFLLLQLCKKLDVHSHRKPGQNGKESRPQMDKAKQDDGITIMMESSASYGYGTVPQDNKRMSDLPAQGALVDTCDSWQLADLLTYGGQGVDKVVFILEEESRDVVGVQIPFLRSGRLSKGCKGR</sequence>
<evidence type="ECO:0000256" key="1">
    <source>
        <dbReference type="SAM" id="MobiDB-lite"/>
    </source>
</evidence>
<dbReference type="Proteomes" id="UP000002039">
    <property type="component" value="Unassembled WGS sequence"/>
</dbReference>
<dbReference type="InterPro" id="IPR058664">
    <property type="entry name" value="ARB_00930-like_C"/>
</dbReference>
<name>A0ABX2VXI4_AJEDR</name>
<gene>
    <name evidence="3" type="ORF">BDCG_17262</name>
</gene>
<evidence type="ECO:0000313" key="4">
    <source>
        <dbReference type="Proteomes" id="UP000002039"/>
    </source>
</evidence>
<dbReference type="EMBL" id="EQ999978">
    <property type="protein sequence ID" value="OAT01860.1"/>
    <property type="molecule type" value="Genomic_DNA"/>
</dbReference>
<feature type="region of interest" description="Disordered" evidence="1">
    <location>
        <begin position="54"/>
        <end position="76"/>
    </location>
</feature>
<evidence type="ECO:0000313" key="3">
    <source>
        <dbReference type="EMBL" id="OAT01860.1"/>
    </source>
</evidence>
<organism evidence="3 4">
    <name type="scientific">Ajellomyces dermatitidis (strain ER-3 / ATCC MYA-2586)</name>
    <name type="common">Blastomyces dermatitidis</name>
    <dbReference type="NCBI Taxonomy" id="559297"/>
    <lineage>
        <taxon>Eukaryota</taxon>
        <taxon>Fungi</taxon>
        <taxon>Dikarya</taxon>
        <taxon>Ascomycota</taxon>
        <taxon>Pezizomycotina</taxon>
        <taxon>Eurotiomycetes</taxon>
        <taxon>Eurotiomycetidae</taxon>
        <taxon>Onygenales</taxon>
        <taxon>Ajellomycetaceae</taxon>
        <taxon>Blastomyces</taxon>
    </lineage>
</organism>